<dbReference type="GeneID" id="111594761"/>
<dbReference type="GO" id="GO:0005549">
    <property type="term" value="F:odorant binding"/>
    <property type="evidence" value="ECO:0007669"/>
    <property type="project" value="InterPro"/>
</dbReference>
<evidence type="ECO:0000256" key="5">
    <source>
        <dbReference type="ARBA" id="ARBA00022725"/>
    </source>
</evidence>
<proteinExistence type="inferred from homology"/>
<dbReference type="CTD" id="33381"/>
<keyword evidence="7 10" id="KW-0472">Membrane</keyword>
<sequence length="395" mass="44174">MVPSHEPEIGKSFYRIPRLSGLIVGIWPVKRRSCTMNLICAFSFCVVLIGACGENLYGCANLDILVRALEAFCPGSTKAVCVLKLSIFLMHHRQWFELVERLRATLYSNRSYEAQKLLVGISTVANRLSLLLLSSGSLTNMAFNVQPLIMALYRWIYELPGQVELPFNILLPEFATQPASFPLTYLLLTASGACTVFTFSFVDGFFLCSCLYISGVFRVIQQDIRSIFVPLDGLEIYTPLANARMRGQLVGIIKRHNAIIDLCTDLTRQFTVIVMMHFLSAAFVLCSTILDIMLNTSSLSGLTYICYSVAALTQLFLYCYGSNHVSESSLSVAGTLYDVAWYKCDVRTRKMILMILRRSQREKTIAVPFFTPSLPAFSSILSTTGSYIALLKTFL</sequence>
<evidence type="ECO:0000256" key="2">
    <source>
        <dbReference type="ARBA" id="ARBA00022475"/>
    </source>
</evidence>
<keyword evidence="2" id="KW-1003">Cell membrane</keyword>
<dbReference type="PANTHER" id="PTHR21137">
    <property type="entry name" value="ODORANT RECEPTOR"/>
    <property type="match status" value="1"/>
</dbReference>
<keyword evidence="11" id="KW-1185">Reference proteome</keyword>
<name>A0A6J1LB26_DROHY</name>
<organism evidence="11 12">
    <name type="scientific">Drosophila hydei</name>
    <name type="common">Fruit fly</name>
    <dbReference type="NCBI Taxonomy" id="7224"/>
    <lineage>
        <taxon>Eukaryota</taxon>
        <taxon>Metazoa</taxon>
        <taxon>Ecdysozoa</taxon>
        <taxon>Arthropoda</taxon>
        <taxon>Hexapoda</taxon>
        <taxon>Insecta</taxon>
        <taxon>Pterygota</taxon>
        <taxon>Neoptera</taxon>
        <taxon>Endopterygota</taxon>
        <taxon>Diptera</taxon>
        <taxon>Brachycera</taxon>
        <taxon>Muscomorpha</taxon>
        <taxon>Ephydroidea</taxon>
        <taxon>Drosophilidae</taxon>
        <taxon>Drosophila</taxon>
    </lineage>
</organism>
<keyword evidence="9 10" id="KW-0807">Transducer</keyword>
<keyword evidence="8 10" id="KW-0675">Receptor</keyword>
<comment type="similarity">
    <text evidence="10">Belongs to the insect chemoreceptor superfamily. Heteromeric odorant receptor channel (TC 1.A.69) family.</text>
</comment>
<evidence type="ECO:0000256" key="3">
    <source>
        <dbReference type="ARBA" id="ARBA00022606"/>
    </source>
</evidence>
<dbReference type="KEGG" id="dhe:111594761"/>
<dbReference type="PANTHER" id="PTHR21137:SF26">
    <property type="entry name" value="ODORANT RECEPTOR 10A-RELATED"/>
    <property type="match status" value="1"/>
</dbReference>
<dbReference type="InterPro" id="IPR004117">
    <property type="entry name" value="7tm6_olfct_rcpt"/>
</dbReference>
<comment type="caution">
    <text evidence="10">Lacks conserved residue(s) required for the propagation of feature annotation.</text>
</comment>
<reference evidence="12" key="1">
    <citation type="submission" date="2025-08" db="UniProtKB">
        <authorList>
            <consortium name="RefSeq"/>
        </authorList>
    </citation>
    <scope>IDENTIFICATION</scope>
    <source>
        <strain evidence="12">15085-1641.00</strain>
        <tissue evidence="12">Whole body</tissue>
    </source>
</reference>
<keyword evidence="4 10" id="KW-0812">Transmembrane</keyword>
<dbReference type="Pfam" id="PF02949">
    <property type="entry name" value="7tm_6"/>
    <property type="match status" value="1"/>
</dbReference>
<evidence type="ECO:0000256" key="6">
    <source>
        <dbReference type="ARBA" id="ARBA00022989"/>
    </source>
</evidence>
<dbReference type="AlphaFoldDB" id="A0A6J1LB26"/>
<evidence type="ECO:0000313" key="12">
    <source>
        <dbReference type="RefSeq" id="XP_023163978.2"/>
    </source>
</evidence>
<dbReference type="OrthoDB" id="8185860at2759"/>
<keyword evidence="3 10" id="KW-0716">Sensory transduction</keyword>
<evidence type="ECO:0000313" key="11">
    <source>
        <dbReference type="Proteomes" id="UP000504633"/>
    </source>
</evidence>
<dbReference type="GO" id="GO:0004984">
    <property type="term" value="F:olfactory receptor activity"/>
    <property type="evidence" value="ECO:0007669"/>
    <property type="project" value="InterPro"/>
</dbReference>
<keyword evidence="5 10" id="KW-0552">Olfaction</keyword>
<evidence type="ECO:0000256" key="4">
    <source>
        <dbReference type="ARBA" id="ARBA00022692"/>
    </source>
</evidence>
<feature type="transmembrane region" description="Helical" evidence="10">
    <location>
        <begin position="270"/>
        <end position="290"/>
    </location>
</feature>
<evidence type="ECO:0000256" key="1">
    <source>
        <dbReference type="ARBA" id="ARBA00004651"/>
    </source>
</evidence>
<feature type="transmembrane region" description="Helical" evidence="10">
    <location>
        <begin position="302"/>
        <end position="321"/>
    </location>
</feature>
<dbReference type="Proteomes" id="UP000504633">
    <property type="component" value="Unplaced"/>
</dbReference>
<keyword evidence="6 10" id="KW-1133">Transmembrane helix</keyword>
<dbReference type="OMA" id="WYKCDAR"/>
<dbReference type="GO" id="GO:0007165">
    <property type="term" value="P:signal transduction"/>
    <property type="evidence" value="ECO:0007669"/>
    <property type="project" value="UniProtKB-KW"/>
</dbReference>
<feature type="transmembrane region" description="Helical" evidence="10">
    <location>
        <begin position="185"/>
        <end position="213"/>
    </location>
</feature>
<dbReference type="RefSeq" id="XP_023163978.2">
    <property type="nucleotide sequence ID" value="XM_023308210.2"/>
</dbReference>
<evidence type="ECO:0000256" key="9">
    <source>
        <dbReference type="ARBA" id="ARBA00023224"/>
    </source>
</evidence>
<gene>
    <name evidence="12" type="primary">LOC111594761</name>
</gene>
<dbReference type="GO" id="GO:0005886">
    <property type="term" value="C:plasma membrane"/>
    <property type="evidence" value="ECO:0007669"/>
    <property type="project" value="UniProtKB-SubCell"/>
</dbReference>
<evidence type="ECO:0000256" key="7">
    <source>
        <dbReference type="ARBA" id="ARBA00023136"/>
    </source>
</evidence>
<accession>A0A6J1LB26</accession>
<evidence type="ECO:0000256" key="8">
    <source>
        <dbReference type="ARBA" id="ARBA00023170"/>
    </source>
</evidence>
<comment type="subcellular location">
    <subcellularLocation>
        <location evidence="1 10">Cell membrane</location>
        <topology evidence="1 10">Multi-pass membrane protein</topology>
    </subcellularLocation>
</comment>
<evidence type="ECO:0000256" key="10">
    <source>
        <dbReference type="RuleBase" id="RU351113"/>
    </source>
</evidence>
<feature type="transmembrane region" description="Helical" evidence="10">
    <location>
        <begin position="365"/>
        <end position="390"/>
    </location>
</feature>
<protein>
    <recommendedName>
        <fullName evidence="10">Odorant receptor</fullName>
    </recommendedName>
</protein>